<comment type="caution">
    <text evidence="1">The sequence shown here is derived from an EMBL/GenBank/DDBJ whole genome shotgun (WGS) entry which is preliminary data.</text>
</comment>
<reference evidence="1 2" key="1">
    <citation type="journal article" date="2024" name="Ann. Entomol. Soc. Am.">
        <title>Genomic analyses of the southern and eastern yellowjacket wasps (Hymenoptera: Vespidae) reveal evolutionary signatures of social life.</title>
        <authorList>
            <person name="Catto M.A."/>
            <person name="Caine P.B."/>
            <person name="Orr S.E."/>
            <person name="Hunt B.G."/>
            <person name="Goodisman M.A.D."/>
        </authorList>
    </citation>
    <scope>NUCLEOTIDE SEQUENCE [LARGE SCALE GENOMIC DNA]</scope>
    <source>
        <strain evidence="1">232</strain>
        <tissue evidence="1">Head and thorax</tissue>
    </source>
</reference>
<proteinExistence type="predicted"/>
<gene>
    <name evidence="1" type="ORF">V1477_001458</name>
</gene>
<protein>
    <submittedName>
        <fullName evidence="1">Uncharacterized protein</fullName>
    </submittedName>
</protein>
<dbReference type="Proteomes" id="UP001607303">
    <property type="component" value="Unassembled WGS sequence"/>
</dbReference>
<name>A0ABD2CYW6_VESMC</name>
<dbReference type="EMBL" id="JAYRBN010000016">
    <property type="protein sequence ID" value="KAL2750327.1"/>
    <property type="molecule type" value="Genomic_DNA"/>
</dbReference>
<evidence type="ECO:0000313" key="1">
    <source>
        <dbReference type="EMBL" id="KAL2750327.1"/>
    </source>
</evidence>
<accession>A0ABD2CYW6</accession>
<sequence>MPASRIEQLSVWFDKGKTNEKIFFLSTKSDWKYTLKGVSTHFFHLNWHIQARIRALTDGGK</sequence>
<keyword evidence="2" id="KW-1185">Reference proteome</keyword>
<evidence type="ECO:0000313" key="2">
    <source>
        <dbReference type="Proteomes" id="UP001607303"/>
    </source>
</evidence>
<organism evidence="1 2">
    <name type="scientific">Vespula maculifrons</name>
    <name type="common">Eastern yellow jacket</name>
    <name type="synonym">Wasp</name>
    <dbReference type="NCBI Taxonomy" id="7453"/>
    <lineage>
        <taxon>Eukaryota</taxon>
        <taxon>Metazoa</taxon>
        <taxon>Ecdysozoa</taxon>
        <taxon>Arthropoda</taxon>
        <taxon>Hexapoda</taxon>
        <taxon>Insecta</taxon>
        <taxon>Pterygota</taxon>
        <taxon>Neoptera</taxon>
        <taxon>Endopterygota</taxon>
        <taxon>Hymenoptera</taxon>
        <taxon>Apocrita</taxon>
        <taxon>Aculeata</taxon>
        <taxon>Vespoidea</taxon>
        <taxon>Vespidae</taxon>
        <taxon>Vespinae</taxon>
        <taxon>Vespula</taxon>
    </lineage>
</organism>
<dbReference type="AlphaFoldDB" id="A0ABD2CYW6"/>